<organism evidence="1">
    <name type="scientific">Rhizobium leguminosarum bv. trifolii</name>
    <dbReference type="NCBI Taxonomy" id="386"/>
    <lineage>
        <taxon>Bacteria</taxon>
        <taxon>Pseudomonadati</taxon>
        <taxon>Pseudomonadota</taxon>
        <taxon>Alphaproteobacteria</taxon>
        <taxon>Hyphomicrobiales</taxon>
        <taxon>Rhizobiaceae</taxon>
        <taxon>Rhizobium/Agrobacterium group</taxon>
        <taxon>Rhizobium</taxon>
    </lineage>
</organism>
<reference evidence="1" key="2">
    <citation type="journal article" date="2016" name="Front. Microbiol.">
        <title>The Regulatory Protein RosR Affects Rhizobium leguminosarum bv. trifolii Protein Profiles, Cell Surface Properties, and Symbiosis with Clover.</title>
        <authorList>
            <person name="Rachwal K."/>
            <person name="Boguszewska A."/>
            <person name="Kopcinska J."/>
            <person name="Karas M."/>
            <person name="Tchorzewski M."/>
            <person name="Janczarek M."/>
        </authorList>
    </citation>
    <scope>NUCLEOTIDE SEQUENCE</scope>
    <source>
        <strain evidence="1">Rt24.2</strain>
    </source>
</reference>
<dbReference type="AlphaFoldDB" id="A0A1B8R8V0"/>
<dbReference type="EMBL" id="KX489633">
    <property type="protein sequence ID" value="AOO91997.1"/>
    <property type="molecule type" value="Genomic_DNA"/>
</dbReference>
<accession>A0A1B8R8V0</accession>
<proteinExistence type="predicted"/>
<reference evidence="1" key="1">
    <citation type="journal article" date="2015" name="BMC Genomics">
        <title>Transcriptome profiling of a Rhizobium leguminosarum bv. trifolii rosR mutant reveals the role of the transcriptional regulator RosR in motility, synthesis of cell-surface components, and other cellular processes.</title>
        <authorList>
            <person name="Rachwal K."/>
            <person name="Matczynska E."/>
            <person name="Janczarek M."/>
        </authorList>
    </citation>
    <scope>NUCLEOTIDE SEQUENCE</scope>
    <source>
        <strain evidence="1">Rt24.2</strain>
    </source>
</reference>
<sequence length="230" mass="24796">MKVFWSWQADTPGESGRHFVRKALDAAISKLKQGNEIAEADRDALHLDHDRKGLSGSPDLAPAILAKIRASQVFIADVTSIGIIDAGGGGKKKVINSNVAIELGFAAGVIGDDKILMVQNTFYGGREDLPFDLRGKAGPLQFSLAPDADASEKARVLKDLVAMFTRALAGYLAIAPAPQQNVQKTKLRLSMNPSDFEGADNLAVLDPNGPDMRIVRFKCRASRLFAFYAD</sequence>
<dbReference type="RefSeq" id="WP_131591789.1">
    <property type="nucleotide sequence ID" value="NZ_MAMO01000059.1"/>
</dbReference>
<evidence type="ECO:0008006" key="2">
    <source>
        <dbReference type="Google" id="ProtNLM"/>
    </source>
</evidence>
<evidence type="ECO:0000313" key="1">
    <source>
        <dbReference type="EMBL" id="AOO91997.1"/>
    </source>
</evidence>
<name>A0A1B8R8V0_RHILT</name>
<protein>
    <recommendedName>
        <fullName evidence="2">Nucleotide-binding protein</fullName>
    </recommendedName>
</protein>